<keyword evidence="1" id="KW-0862">Zinc</keyword>
<feature type="compositionally biased region" description="Low complexity" evidence="2">
    <location>
        <begin position="251"/>
        <end position="261"/>
    </location>
</feature>
<evidence type="ECO:0000256" key="2">
    <source>
        <dbReference type="SAM" id="MobiDB-lite"/>
    </source>
</evidence>
<evidence type="ECO:0000259" key="3">
    <source>
        <dbReference type="PROSITE" id="PS50157"/>
    </source>
</evidence>
<evidence type="ECO:0000313" key="4">
    <source>
        <dbReference type="EMBL" id="GIX88407.1"/>
    </source>
</evidence>
<dbReference type="GO" id="GO:0008270">
    <property type="term" value="F:zinc ion binding"/>
    <property type="evidence" value="ECO:0007669"/>
    <property type="project" value="UniProtKB-KW"/>
</dbReference>
<comment type="caution">
    <text evidence="4">The sequence shown here is derived from an EMBL/GenBank/DDBJ whole genome shotgun (WGS) entry which is preliminary data.</text>
</comment>
<proteinExistence type="predicted"/>
<dbReference type="Proteomes" id="UP001054945">
    <property type="component" value="Unassembled WGS sequence"/>
</dbReference>
<dbReference type="PANTHER" id="PTHR16116">
    <property type="entry name" value="ZINC FINGER PROTEIN 839"/>
    <property type="match status" value="1"/>
</dbReference>
<feature type="compositionally biased region" description="Polar residues" evidence="2">
    <location>
        <begin position="422"/>
        <end position="443"/>
    </location>
</feature>
<keyword evidence="5" id="KW-1185">Reference proteome</keyword>
<feature type="domain" description="C2H2-type" evidence="3">
    <location>
        <begin position="362"/>
        <end position="389"/>
    </location>
</feature>
<reference evidence="4 5" key="1">
    <citation type="submission" date="2021-06" db="EMBL/GenBank/DDBJ databases">
        <title>Caerostris extrusa draft genome.</title>
        <authorList>
            <person name="Kono N."/>
            <person name="Arakawa K."/>
        </authorList>
    </citation>
    <scope>NUCLEOTIDE SEQUENCE [LARGE SCALE GENOMIC DNA]</scope>
</reference>
<dbReference type="PROSITE" id="PS50157">
    <property type="entry name" value="ZINC_FINGER_C2H2_2"/>
    <property type="match status" value="1"/>
</dbReference>
<dbReference type="InterPro" id="IPR039946">
    <property type="entry name" value="ZN839"/>
</dbReference>
<dbReference type="InterPro" id="IPR013087">
    <property type="entry name" value="Znf_C2H2_type"/>
</dbReference>
<feature type="region of interest" description="Disordered" evidence="2">
    <location>
        <begin position="239"/>
        <end position="307"/>
    </location>
</feature>
<name>A0AAV4NZE0_CAEEX</name>
<dbReference type="EMBL" id="BPLR01003766">
    <property type="protein sequence ID" value="GIX88407.1"/>
    <property type="molecule type" value="Genomic_DNA"/>
</dbReference>
<evidence type="ECO:0000313" key="5">
    <source>
        <dbReference type="Proteomes" id="UP001054945"/>
    </source>
</evidence>
<dbReference type="InterPro" id="IPR031885">
    <property type="entry name" value="DUF4764"/>
</dbReference>
<feature type="compositionally biased region" description="Basic and acidic residues" evidence="2">
    <location>
        <begin position="334"/>
        <end position="349"/>
    </location>
</feature>
<dbReference type="PANTHER" id="PTHR16116:SF5">
    <property type="entry name" value="ZINC FINGER PROTEIN 839"/>
    <property type="match status" value="1"/>
</dbReference>
<feature type="compositionally biased region" description="Basic and acidic residues" evidence="2">
    <location>
        <begin position="275"/>
        <end position="289"/>
    </location>
</feature>
<evidence type="ECO:0000256" key="1">
    <source>
        <dbReference type="PROSITE-ProRule" id="PRU00042"/>
    </source>
</evidence>
<feature type="compositionally biased region" description="Basic residues" evidence="2">
    <location>
        <begin position="290"/>
        <end position="299"/>
    </location>
</feature>
<feature type="compositionally biased region" description="Low complexity" evidence="2">
    <location>
        <begin position="402"/>
        <end position="421"/>
    </location>
</feature>
<sequence>MTVSSMAEELSQQTLVINKHVPVVENISAQELPTHFNDKDIIATGTLQSTVNEIDEYDQNNLIQTPSTVLDNIHHLSDHSYIHNVKSLNIDSAVDQIVSKNLKLVDSSVVSNKIIDKNLELQDFLDSNCNESIYVDETVGGGEALIISEDRVSSSNSSIQTDTVLSSSIASASNSYLTSLNLLTKKTNAPLGSVENPIQITHKGDSYETTQNGGKSVLYDPSTKTRIVCRVVHPSEVQGNNPRIESIAKPNANRKSSNSSQSKRRHRKLTDDDDKGNSHLSKEEREEKKKQRPRTRSGRISKPPSYMVKDYKRIHHLDFDEDVYDSDGGYSDYHVSDEDAPKNDSKDEGLPPGVTTSKQRSFACQKCSKAYIGRGGLSRHYRLNPGHGSIPEGEEVSTQDENSSSSLASSALSLSGSNANSQTPISSHLQATLRNETEKVTPNSISVRRKSRLKEVLKGYSDEELIDVLLPRFAQKLPLNDKKISHTCLSPASYEDHGRTIINISSKQIAEALSLERGAYFLNDKPSCALNKNLSSHSDLCNESIQPHAKRKRMEQSVEDISTKLPEQILSDVHESGNLELPLPESDLTSKSLFDLNSSTTVTPSSLSSGCLSAVNSPKSQKTNVLRAATGAQQMHNLQVRKVQLLETEGSQQVLVKNNTGDVQIPTTIVSDSEMQTCILPDGTSSSGALEETRKLRLHLVKLFLMLPKLQKKSDYCSKSEANLQVPNNQNLTLETLQTFVTVDPGQTSQTFTTVQM</sequence>
<feature type="region of interest" description="Disordered" evidence="2">
    <location>
        <begin position="330"/>
        <end position="360"/>
    </location>
</feature>
<dbReference type="AlphaFoldDB" id="A0AAV4NZE0"/>
<accession>A0AAV4NZE0</accession>
<protein>
    <recommendedName>
        <fullName evidence="3">C2H2-type domain-containing protein</fullName>
    </recommendedName>
</protein>
<gene>
    <name evidence="4" type="ORF">CEXT_643621</name>
</gene>
<organism evidence="4 5">
    <name type="scientific">Caerostris extrusa</name>
    <name type="common">Bark spider</name>
    <name type="synonym">Caerostris bankana</name>
    <dbReference type="NCBI Taxonomy" id="172846"/>
    <lineage>
        <taxon>Eukaryota</taxon>
        <taxon>Metazoa</taxon>
        <taxon>Ecdysozoa</taxon>
        <taxon>Arthropoda</taxon>
        <taxon>Chelicerata</taxon>
        <taxon>Arachnida</taxon>
        <taxon>Araneae</taxon>
        <taxon>Araneomorphae</taxon>
        <taxon>Entelegynae</taxon>
        <taxon>Araneoidea</taxon>
        <taxon>Araneidae</taxon>
        <taxon>Caerostris</taxon>
    </lineage>
</organism>
<feature type="region of interest" description="Disordered" evidence="2">
    <location>
        <begin position="382"/>
        <end position="443"/>
    </location>
</feature>
<keyword evidence="1" id="KW-0479">Metal-binding</keyword>
<dbReference type="Pfam" id="PF15961">
    <property type="entry name" value="DUF4764"/>
    <property type="match status" value="1"/>
</dbReference>
<keyword evidence="1" id="KW-0863">Zinc-finger</keyword>